<dbReference type="AlphaFoldDB" id="A0A085M483"/>
<feature type="non-terminal residue" evidence="1">
    <location>
        <position position="1"/>
    </location>
</feature>
<keyword evidence="3" id="KW-1185">Reference proteome</keyword>
<organism evidence="1 3">
    <name type="scientific">Trichuris suis</name>
    <name type="common">pig whipworm</name>
    <dbReference type="NCBI Taxonomy" id="68888"/>
    <lineage>
        <taxon>Eukaryota</taxon>
        <taxon>Metazoa</taxon>
        <taxon>Ecdysozoa</taxon>
        <taxon>Nematoda</taxon>
        <taxon>Enoplea</taxon>
        <taxon>Dorylaimia</taxon>
        <taxon>Trichinellida</taxon>
        <taxon>Trichuridae</taxon>
        <taxon>Trichuris</taxon>
    </lineage>
</organism>
<accession>A0A085M483</accession>
<dbReference type="EMBL" id="KL363233">
    <property type="protein sequence ID" value="KFD52029.1"/>
    <property type="molecule type" value="Genomic_DNA"/>
</dbReference>
<name>A0A085M483_9BILA</name>
<gene>
    <name evidence="1" type="ORF">M513_07161</name>
    <name evidence="2" type="ORF">M514_07161</name>
</gene>
<dbReference type="Proteomes" id="UP000030758">
    <property type="component" value="Unassembled WGS sequence"/>
</dbReference>
<dbReference type="EMBL" id="KL367482">
    <property type="protein sequence ID" value="KFD71355.1"/>
    <property type="molecule type" value="Genomic_DNA"/>
</dbReference>
<sequence length="66" mass="7897">EKQLRAFIQGQSQGERHRNGQSVWQVLRRDIIMQVRSRRRKPFLTRSADSIVVGYCEEKLTEVRRI</sequence>
<evidence type="ECO:0000313" key="2">
    <source>
        <dbReference type="EMBL" id="KFD71355.1"/>
    </source>
</evidence>
<dbReference type="Proteomes" id="UP000030764">
    <property type="component" value="Unassembled WGS sequence"/>
</dbReference>
<feature type="non-terminal residue" evidence="1">
    <location>
        <position position="66"/>
    </location>
</feature>
<protein>
    <submittedName>
        <fullName evidence="1">Uncharacterized protein</fullName>
    </submittedName>
</protein>
<proteinExistence type="predicted"/>
<evidence type="ECO:0000313" key="3">
    <source>
        <dbReference type="Proteomes" id="UP000030764"/>
    </source>
</evidence>
<reference evidence="1 3" key="1">
    <citation type="journal article" date="2014" name="Nat. Genet.">
        <title>Genome and transcriptome of the porcine whipworm Trichuris suis.</title>
        <authorList>
            <person name="Jex A.R."/>
            <person name="Nejsum P."/>
            <person name="Schwarz E.M."/>
            <person name="Hu L."/>
            <person name="Young N.D."/>
            <person name="Hall R.S."/>
            <person name="Korhonen P.K."/>
            <person name="Liao S."/>
            <person name="Thamsborg S."/>
            <person name="Xia J."/>
            <person name="Xu P."/>
            <person name="Wang S."/>
            <person name="Scheerlinck J.P."/>
            <person name="Hofmann A."/>
            <person name="Sternberg P.W."/>
            <person name="Wang J."/>
            <person name="Gasser R.B."/>
        </authorList>
    </citation>
    <scope>NUCLEOTIDE SEQUENCE [LARGE SCALE GENOMIC DNA]</scope>
    <source>
        <strain evidence="2">DCEP-RM93F</strain>
        <strain evidence="1">DCEP-RM93M</strain>
    </source>
</reference>
<evidence type="ECO:0000313" key="1">
    <source>
        <dbReference type="EMBL" id="KFD52029.1"/>
    </source>
</evidence>